<keyword evidence="4" id="KW-0699">rRNA-binding</keyword>
<organism evidence="6 7">
    <name type="scientific">Candidatus Falkowbacteria bacterium CG11_big_fil_rev_8_21_14_0_20_39_10</name>
    <dbReference type="NCBI Taxonomy" id="1974570"/>
    <lineage>
        <taxon>Bacteria</taxon>
        <taxon>Candidatus Falkowiibacteriota</taxon>
    </lineage>
</organism>
<dbReference type="Gene3D" id="3.30.70.330">
    <property type="match status" value="1"/>
</dbReference>
<feature type="compositionally biased region" description="Basic and acidic residues" evidence="5">
    <location>
        <begin position="13"/>
        <end position="34"/>
    </location>
</feature>
<name>A0A2M6K993_9BACT</name>
<dbReference type="GO" id="GO:0006412">
    <property type="term" value="P:translation"/>
    <property type="evidence" value="ECO:0007669"/>
    <property type="project" value="UniProtKB-UniRule"/>
</dbReference>
<keyword evidence="2 4" id="KW-0689">Ribosomal protein</keyword>
<proteinExistence type="inferred from homology"/>
<comment type="caution">
    <text evidence="6">The sequence shown here is derived from an EMBL/GenBank/DDBJ whole genome shotgun (WGS) entry which is preliminary data.</text>
</comment>
<gene>
    <name evidence="4" type="primary">rplW</name>
    <name evidence="6" type="ORF">COV49_02170</name>
</gene>
<dbReference type="InterPro" id="IPR012677">
    <property type="entry name" value="Nucleotide-bd_a/b_plait_sf"/>
</dbReference>
<dbReference type="Pfam" id="PF00276">
    <property type="entry name" value="Ribosomal_L23"/>
    <property type="match status" value="1"/>
</dbReference>
<dbReference type="PANTHER" id="PTHR11620">
    <property type="entry name" value="60S RIBOSOMAL PROTEIN L23A"/>
    <property type="match status" value="1"/>
</dbReference>
<dbReference type="SUPFAM" id="SSF54189">
    <property type="entry name" value="Ribosomal proteins S24e, L23 and L15e"/>
    <property type="match status" value="1"/>
</dbReference>
<accession>A0A2M6K993</accession>
<dbReference type="GO" id="GO:0003735">
    <property type="term" value="F:structural constituent of ribosome"/>
    <property type="evidence" value="ECO:0007669"/>
    <property type="project" value="InterPro"/>
</dbReference>
<dbReference type="InterPro" id="IPR013025">
    <property type="entry name" value="Ribosomal_uL23-like"/>
</dbReference>
<dbReference type="GO" id="GO:0019843">
    <property type="term" value="F:rRNA binding"/>
    <property type="evidence" value="ECO:0007669"/>
    <property type="project" value="UniProtKB-UniRule"/>
</dbReference>
<dbReference type="HAMAP" id="MF_01369_B">
    <property type="entry name" value="Ribosomal_uL23_B"/>
    <property type="match status" value="1"/>
</dbReference>
<dbReference type="EMBL" id="PCWW01000034">
    <property type="protein sequence ID" value="PIR13495.1"/>
    <property type="molecule type" value="Genomic_DNA"/>
</dbReference>
<evidence type="ECO:0000256" key="5">
    <source>
        <dbReference type="SAM" id="MobiDB-lite"/>
    </source>
</evidence>
<protein>
    <recommendedName>
        <fullName evidence="4">Large ribosomal subunit protein uL23</fullName>
    </recommendedName>
</protein>
<evidence type="ECO:0000313" key="6">
    <source>
        <dbReference type="EMBL" id="PIR13495.1"/>
    </source>
</evidence>
<evidence type="ECO:0000256" key="1">
    <source>
        <dbReference type="ARBA" id="ARBA00006700"/>
    </source>
</evidence>
<evidence type="ECO:0000256" key="3">
    <source>
        <dbReference type="ARBA" id="ARBA00023274"/>
    </source>
</evidence>
<reference evidence="6 7" key="1">
    <citation type="submission" date="2017-09" db="EMBL/GenBank/DDBJ databases">
        <title>Depth-based differentiation of microbial function through sediment-hosted aquifers and enrichment of novel symbionts in the deep terrestrial subsurface.</title>
        <authorList>
            <person name="Probst A.J."/>
            <person name="Ladd B."/>
            <person name="Jarett J.K."/>
            <person name="Geller-Mcgrath D.E."/>
            <person name="Sieber C.M."/>
            <person name="Emerson J.B."/>
            <person name="Anantharaman K."/>
            <person name="Thomas B.C."/>
            <person name="Malmstrom R."/>
            <person name="Stieglmeier M."/>
            <person name="Klingl A."/>
            <person name="Woyke T."/>
            <person name="Ryan C.M."/>
            <person name="Banfield J.F."/>
        </authorList>
    </citation>
    <scope>NUCLEOTIDE SEQUENCE [LARGE SCALE GENOMIC DNA]</scope>
    <source>
        <strain evidence="6">CG11_big_fil_rev_8_21_14_0_20_39_10</strain>
    </source>
</reference>
<dbReference type="GO" id="GO:0005840">
    <property type="term" value="C:ribosome"/>
    <property type="evidence" value="ECO:0007669"/>
    <property type="project" value="UniProtKB-KW"/>
</dbReference>
<dbReference type="InterPro" id="IPR012678">
    <property type="entry name" value="Ribosomal_uL23/eL15/eS24_sf"/>
</dbReference>
<keyword evidence="4" id="KW-0694">RNA-binding</keyword>
<feature type="region of interest" description="Disordered" evidence="5">
    <location>
        <begin position="1"/>
        <end position="34"/>
    </location>
</feature>
<comment type="subunit">
    <text evidence="4">Part of the 50S ribosomal subunit. Contacts protein L29, and trigger factor when it is bound to the ribosome.</text>
</comment>
<dbReference type="NCBIfam" id="NF004363">
    <property type="entry name" value="PRK05738.2-4"/>
    <property type="match status" value="1"/>
</dbReference>
<keyword evidence="3 4" id="KW-0687">Ribonucleoprotein</keyword>
<comment type="function">
    <text evidence="4">One of the early assembly proteins it binds 23S rRNA. One of the proteins that surrounds the polypeptide exit tunnel on the outside of the ribosome. Forms the main docking site for trigger factor binding to the ribosome.</text>
</comment>
<evidence type="ECO:0000313" key="7">
    <source>
        <dbReference type="Proteomes" id="UP000230869"/>
    </source>
</evidence>
<sequence>MKDLYGESQAKAPKREKNKVDAKDKPEEKKIESKVRKHGNAYKILVKPLVTEKAADLSKENKYVFEVNLGVNKIEIAKAVEEIYGIKPLSVNIIKASGKSVRYGRTQGRKKNWKKAIIKLPAGKDIKIYEGV</sequence>
<evidence type="ECO:0000256" key="2">
    <source>
        <dbReference type="ARBA" id="ARBA00022980"/>
    </source>
</evidence>
<dbReference type="Proteomes" id="UP000230869">
    <property type="component" value="Unassembled WGS sequence"/>
</dbReference>
<evidence type="ECO:0000256" key="4">
    <source>
        <dbReference type="HAMAP-Rule" id="MF_01369"/>
    </source>
</evidence>
<dbReference type="GO" id="GO:1990904">
    <property type="term" value="C:ribonucleoprotein complex"/>
    <property type="evidence" value="ECO:0007669"/>
    <property type="project" value="UniProtKB-KW"/>
</dbReference>
<comment type="similarity">
    <text evidence="1 4">Belongs to the universal ribosomal protein uL23 family.</text>
</comment>
<dbReference type="AlphaFoldDB" id="A0A2M6K993"/>